<evidence type="ECO:0000256" key="5">
    <source>
        <dbReference type="ARBA" id="ARBA00023136"/>
    </source>
</evidence>
<evidence type="ECO:0000256" key="3">
    <source>
        <dbReference type="ARBA" id="ARBA00022692"/>
    </source>
</evidence>
<name>A0A8I0GAP0_CITBR</name>
<keyword evidence="5" id="KW-0472">Membrane</keyword>
<comment type="subcellular location">
    <subcellularLocation>
        <location evidence="1">Membrane</location>
    </subcellularLocation>
</comment>
<evidence type="ECO:0000256" key="2">
    <source>
        <dbReference type="ARBA" id="ARBA00009530"/>
    </source>
</evidence>
<dbReference type="InterPro" id="IPR000612">
    <property type="entry name" value="PMP3"/>
</dbReference>
<protein>
    <submittedName>
        <fullName evidence="6">Uncharacterized protein</fullName>
    </submittedName>
</protein>
<dbReference type="GO" id="GO:0016020">
    <property type="term" value="C:membrane"/>
    <property type="evidence" value="ECO:0007669"/>
    <property type="project" value="UniProtKB-SubCell"/>
</dbReference>
<evidence type="ECO:0000313" key="6">
    <source>
        <dbReference type="EMBL" id="MBD3125185.1"/>
    </source>
</evidence>
<gene>
    <name evidence="6" type="ORF">ID160_21185</name>
</gene>
<keyword evidence="3" id="KW-0812">Transmembrane</keyword>
<proteinExistence type="inferred from homology"/>
<dbReference type="Pfam" id="PF01679">
    <property type="entry name" value="Pmp3"/>
    <property type="match status" value="1"/>
</dbReference>
<keyword evidence="4" id="KW-1133">Transmembrane helix</keyword>
<organism evidence="6 7">
    <name type="scientific">Citrobacter braakii</name>
    <dbReference type="NCBI Taxonomy" id="57706"/>
    <lineage>
        <taxon>Bacteria</taxon>
        <taxon>Pseudomonadati</taxon>
        <taxon>Pseudomonadota</taxon>
        <taxon>Gammaproteobacteria</taxon>
        <taxon>Enterobacterales</taxon>
        <taxon>Enterobacteriaceae</taxon>
        <taxon>Citrobacter</taxon>
        <taxon>Citrobacter freundii complex</taxon>
    </lineage>
</organism>
<dbReference type="EMBL" id="JACXSK010000018">
    <property type="protein sequence ID" value="MBD3125185.1"/>
    <property type="molecule type" value="Genomic_DNA"/>
</dbReference>
<evidence type="ECO:0000256" key="1">
    <source>
        <dbReference type="ARBA" id="ARBA00004370"/>
    </source>
</evidence>
<evidence type="ECO:0000313" key="7">
    <source>
        <dbReference type="Proteomes" id="UP000605024"/>
    </source>
</evidence>
<evidence type="ECO:0000256" key="4">
    <source>
        <dbReference type="ARBA" id="ARBA00022989"/>
    </source>
</evidence>
<dbReference type="RefSeq" id="WP_157132060.1">
    <property type="nucleotide sequence ID" value="NZ_AP026382.1"/>
</dbReference>
<dbReference type="AlphaFoldDB" id="A0A8I0GAP0"/>
<sequence>MKSVSSDSFISFLLFLIFWVPGSSHASPWKLT</sequence>
<reference evidence="6" key="1">
    <citation type="submission" date="2020-09" db="EMBL/GenBank/DDBJ databases">
        <title>Characterization of IncC plasmids in Enterobacterales of food-producing animals originating from China.</title>
        <authorList>
            <person name="Zhang Y."/>
            <person name="Lei C.-W."/>
        </authorList>
    </citation>
    <scope>NUCLEOTIDE SEQUENCE</scope>
    <source>
        <strain evidence="6">CC1</strain>
    </source>
</reference>
<dbReference type="Proteomes" id="UP000605024">
    <property type="component" value="Unassembled WGS sequence"/>
</dbReference>
<comment type="similarity">
    <text evidence="2">Belongs to the UPF0057 (PMP3) family.</text>
</comment>
<comment type="caution">
    <text evidence="6">The sequence shown here is derived from an EMBL/GenBank/DDBJ whole genome shotgun (WGS) entry which is preliminary data.</text>
</comment>
<accession>A0A8I0GAP0</accession>